<organism evidence="1 2">
    <name type="scientific">Photobacterium ganghwense</name>
    <dbReference type="NCBI Taxonomy" id="320778"/>
    <lineage>
        <taxon>Bacteria</taxon>
        <taxon>Pseudomonadati</taxon>
        <taxon>Pseudomonadota</taxon>
        <taxon>Gammaproteobacteria</taxon>
        <taxon>Vibrionales</taxon>
        <taxon>Vibrionaceae</taxon>
        <taxon>Photobacterium</taxon>
    </lineage>
</organism>
<protein>
    <submittedName>
        <fullName evidence="1">Uncharacterized protein</fullName>
    </submittedName>
</protein>
<dbReference type="PATRIC" id="fig|320778.3.peg.3926"/>
<reference evidence="1 2" key="1">
    <citation type="submission" date="2015-05" db="EMBL/GenBank/DDBJ databases">
        <title>Photobacterium galathea sp. nov.</title>
        <authorList>
            <person name="Machado H."/>
            <person name="Gram L."/>
        </authorList>
    </citation>
    <scope>NUCLEOTIDE SEQUENCE [LARGE SCALE GENOMIC DNA]</scope>
    <source>
        <strain evidence="1 2">DSM 22954</strain>
    </source>
</reference>
<dbReference type="AlphaFoldDB" id="A0A0J1H554"/>
<gene>
    <name evidence="1" type="ORF">ABT57_18060</name>
</gene>
<name>A0A0J1H554_9GAMM</name>
<dbReference type="EMBL" id="LDOU01000019">
    <property type="protein sequence ID" value="KLV06909.1"/>
    <property type="molecule type" value="Genomic_DNA"/>
</dbReference>
<sequence>MLLAGCGEKLQITANPVKDVQTMQYQDEQLNVYCVTGICQFELSSNKDITLTVNMHYSETRSFDKIEGVSVTGSQGSTVQMLGGNRFSMALVANDSPTKIQVVDYYR</sequence>
<dbReference type="Proteomes" id="UP000035909">
    <property type="component" value="Unassembled WGS sequence"/>
</dbReference>
<accession>A0A0J1H554</accession>
<evidence type="ECO:0000313" key="1">
    <source>
        <dbReference type="EMBL" id="KLV06909.1"/>
    </source>
</evidence>
<evidence type="ECO:0000313" key="2">
    <source>
        <dbReference type="Proteomes" id="UP000035909"/>
    </source>
</evidence>
<keyword evidence="2" id="KW-1185">Reference proteome</keyword>
<comment type="caution">
    <text evidence="1">The sequence shown here is derived from an EMBL/GenBank/DDBJ whole genome shotgun (WGS) entry which is preliminary data.</text>
</comment>
<proteinExistence type="predicted"/>